<name>A0A1U8B6F3_NELNU</name>
<dbReference type="FunCoup" id="A0A1U8B6F3">
    <property type="interactions" value="1094"/>
</dbReference>
<gene>
    <name evidence="3" type="primary">LOC104607789</name>
</gene>
<dbReference type="OrthoDB" id="21648at2759"/>
<dbReference type="InterPro" id="IPR038745">
    <property type="entry name" value="AT4G37440-like"/>
</dbReference>
<feature type="compositionally biased region" description="Polar residues" evidence="1">
    <location>
        <begin position="94"/>
        <end position="104"/>
    </location>
</feature>
<dbReference type="RefSeq" id="XP_010271796.1">
    <property type="nucleotide sequence ID" value="XM_010273494.2"/>
</dbReference>
<dbReference type="GeneID" id="104607789"/>
<dbReference type="AlphaFoldDB" id="A0A1U8B6F3"/>
<sequence>MAPAQVLTDIESEKKPDPTPEVDAGEANRVPLTFQDEKGLKCMNNCEDTTFDMENLLDQHTESADETSDVDVDIVGCFNANEIGSAEAKETDATEYSSSFADTNTESEDNTRLSDTEVESQFCGDNAPTSTFVDGFNSVFEKRLFQFSRKKKLTAHWRRYIQPLMWRCKWIELRIKELQSQALKYDKELAEYDQGKQLYFGEHALEDSAMRALPFSRQSRNEVMKRRRRKRREDTIDIPSYMSSHGLFSYYENRKSNPDGASLDDDFGNQVIAADQNINGNEELGANYEWSSLEFNNPPEQILWKIEVLQSRVIKLKTQLDKVMCKNAGKFSSAENLSLLVPSDVPTSSARTPNLPPGNGDITPVGTLYTPPQHISEYDPDLVMPESAVSSHGEATPHPDIIESTMGLLSAANVALDQPQMGDSCHNMVDDILIHNQAAQEEFHNFERISGQPIEKPQKMMKDQEEILPVSATEPDLAPKIAKEQSTVNASPASEFKAPKNKRKRGDRKAYSGGWSRRSSGKQRKHRV</sequence>
<evidence type="ECO:0000313" key="2">
    <source>
        <dbReference type="Proteomes" id="UP000189703"/>
    </source>
</evidence>
<keyword evidence="2" id="KW-1185">Reference proteome</keyword>
<dbReference type="Proteomes" id="UP000189703">
    <property type="component" value="Unplaced"/>
</dbReference>
<dbReference type="CDD" id="cd11650">
    <property type="entry name" value="AT4G37440_like"/>
    <property type="match status" value="1"/>
</dbReference>
<feature type="region of interest" description="Disordered" evidence="1">
    <location>
        <begin position="1"/>
        <end position="31"/>
    </location>
</feature>
<feature type="region of interest" description="Disordered" evidence="1">
    <location>
        <begin position="483"/>
        <end position="528"/>
    </location>
</feature>
<dbReference type="InParanoid" id="A0A1U8B6F3"/>
<dbReference type="KEGG" id="nnu:104607789"/>
<dbReference type="PANTHER" id="PTHR34057:SF1">
    <property type="entry name" value="ELONGATION FACTOR"/>
    <property type="match status" value="1"/>
</dbReference>
<evidence type="ECO:0000313" key="3">
    <source>
        <dbReference type="RefSeq" id="XP_010271796.1"/>
    </source>
</evidence>
<reference evidence="3" key="1">
    <citation type="submission" date="2025-08" db="UniProtKB">
        <authorList>
            <consortium name="RefSeq"/>
        </authorList>
    </citation>
    <scope>IDENTIFICATION</scope>
</reference>
<dbReference type="eggNOG" id="ENOG502QRC8">
    <property type="taxonomic scope" value="Eukaryota"/>
</dbReference>
<evidence type="ECO:0000256" key="1">
    <source>
        <dbReference type="SAM" id="MobiDB-lite"/>
    </source>
</evidence>
<accession>A0A1U8B6F3</accession>
<feature type="region of interest" description="Disordered" evidence="1">
    <location>
        <begin position="88"/>
        <end position="117"/>
    </location>
</feature>
<proteinExistence type="predicted"/>
<dbReference type="PANTHER" id="PTHR34057">
    <property type="entry name" value="ELONGATION FACTOR"/>
    <property type="match status" value="1"/>
</dbReference>
<dbReference type="OMA" id="TNNCEDT"/>
<protein>
    <submittedName>
        <fullName evidence="3">Uncharacterized protein LOC104607789</fullName>
    </submittedName>
</protein>
<feature type="compositionally biased region" description="Basic residues" evidence="1">
    <location>
        <begin position="519"/>
        <end position="528"/>
    </location>
</feature>
<organism evidence="2 3">
    <name type="scientific">Nelumbo nucifera</name>
    <name type="common">Sacred lotus</name>
    <dbReference type="NCBI Taxonomy" id="4432"/>
    <lineage>
        <taxon>Eukaryota</taxon>
        <taxon>Viridiplantae</taxon>
        <taxon>Streptophyta</taxon>
        <taxon>Embryophyta</taxon>
        <taxon>Tracheophyta</taxon>
        <taxon>Spermatophyta</taxon>
        <taxon>Magnoliopsida</taxon>
        <taxon>Proteales</taxon>
        <taxon>Nelumbonaceae</taxon>
        <taxon>Nelumbo</taxon>
    </lineage>
</organism>